<comment type="caution">
    <text evidence="2">The sequence shown here is derived from an EMBL/GenBank/DDBJ whole genome shotgun (WGS) entry which is preliminary data.</text>
</comment>
<gene>
    <name evidence="2" type="ORF">CW362_17720</name>
</gene>
<keyword evidence="1" id="KW-0812">Transmembrane</keyword>
<accession>A0A2I0SP03</accession>
<protein>
    <submittedName>
        <fullName evidence="2">Uncharacterized protein</fullName>
    </submittedName>
</protein>
<keyword evidence="1" id="KW-1133">Transmembrane helix</keyword>
<sequence length="84" mass="9125">MVGLFLRVLPFWVREPLLIVVGFPFSGLLFHAAARDRSAFGAFLGVVVLAVTAFRVHTVIKALRARRLARELESAAPAAAPQTP</sequence>
<organism evidence="2 3">
    <name type="scientific">Streptomyces populi</name>
    <dbReference type="NCBI Taxonomy" id="2058924"/>
    <lineage>
        <taxon>Bacteria</taxon>
        <taxon>Bacillati</taxon>
        <taxon>Actinomycetota</taxon>
        <taxon>Actinomycetes</taxon>
        <taxon>Kitasatosporales</taxon>
        <taxon>Streptomycetaceae</taxon>
        <taxon>Streptomyces</taxon>
    </lineage>
</organism>
<keyword evidence="3" id="KW-1185">Reference proteome</keyword>
<name>A0A2I0SP03_9ACTN</name>
<evidence type="ECO:0000313" key="3">
    <source>
        <dbReference type="Proteomes" id="UP000236178"/>
    </source>
</evidence>
<dbReference type="Proteomes" id="UP000236178">
    <property type="component" value="Unassembled WGS sequence"/>
</dbReference>
<dbReference type="RefSeq" id="WP_103550461.1">
    <property type="nucleotide sequence ID" value="NZ_JBHJSK010000025.1"/>
</dbReference>
<feature type="transmembrane region" description="Helical" evidence="1">
    <location>
        <begin position="12"/>
        <end position="33"/>
    </location>
</feature>
<keyword evidence="1" id="KW-0472">Membrane</keyword>
<evidence type="ECO:0000313" key="2">
    <source>
        <dbReference type="EMBL" id="PKT71625.1"/>
    </source>
</evidence>
<reference evidence="2 3" key="1">
    <citation type="submission" date="2017-12" db="EMBL/GenBank/DDBJ databases">
        <title>Streptomyces populusis sp. nov., a novel endophytic actinobacterium isolated from stems of Populus adenopoda Maxim.</title>
        <authorList>
            <person name="Wang Z."/>
        </authorList>
    </citation>
    <scope>NUCLEOTIDE SEQUENCE [LARGE SCALE GENOMIC DNA]</scope>
    <source>
        <strain evidence="2 3">A249</strain>
    </source>
</reference>
<feature type="transmembrane region" description="Helical" evidence="1">
    <location>
        <begin position="39"/>
        <end position="60"/>
    </location>
</feature>
<dbReference type="AlphaFoldDB" id="A0A2I0SP03"/>
<proteinExistence type="predicted"/>
<dbReference type="EMBL" id="PJOS01000031">
    <property type="protein sequence ID" value="PKT71625.1"/>
    <property type="molecule type" value="Genomic_DNA"/>
</dbReference>
<evidence type="ECO:0000256" key="1">
    <source>
        <dbReference type="SAM" id="Phobius"/>
    </source>
</evidence>
<dbReference type="OrthoDB" id="4245868at2"/>